<gene>
    <name evidence="4" type="ORF">LTR84_004582</name>
</gene>
<dbReference type="Pfam" id="PF00106">
    <property type="entry name" value="adh_short"/>
    <property type="match status" value="1"/>
</dbReference>
<evidence type="ECO:0000313" key="5">
    <source>
        <dbReference type="Proteomes" id="UP001358417"/>
    </source>
</evidence>
<dbReference type="PANTHER" id="PTHR43180">
    <property type="entry name" value="3-OXOACYL-(ACYL-CARRIER-PROTEIN) REDUCTASE (AFU_ORTHOLOGUE AFUA_6G11210)"/>
    <property type="match status" value="1"/>
</dbReference>
<keyword evidence="2" id="KW-0521">NADP</keyword>
<dbReference type="GO" id="GO:0016491">
    <property type="term" value="F:oxidoreductase activity"/>
    <property type="evidence" value="ECO:0007669"/>
    <property type="project" value="UniProtKB-KW"/>
</dbReference>
<dbReference type="Gene3D" id="3.40.50.720">
    <property type="entry name" value="NAD(P)-binding Rossmann-like Domain"/>
    <property type="match status" value="1"/>
</dbReference>
<proteinExistence type="inferred from homology"/>
<evidence type="ECO:0000256" key="2">
    <source>
        <dbReference type="ARBA" id="ARBA00022857"/>
    </source>
</evidence>
<evidence type="ECO:0000313" key="4">
    <source>
        <dbReference type="EMBL" id="KAK5062509.1"/>
    </source>
</evidence>
<dbReference type="EMBL" id="JAVRRD010000002">
    <property type="protein sequence ID" value="KAK5062509.1"/>
    <property type="molecule type" value="Genomic_DNA"/>
</dbReference>
<evidence type="ECO:0000256" key="3">
    <source>
        <dbReference type="ARBA" id="ARBA00023002"/>
    </source>
</evidence>
<dbReference type="PROSITE" id="PS00061">
    <property type="entry name" value="ADH_SHORT"/>
    <property type="match status" value="1"/>
</dbReference>
<name>A0AAV9NQW2_9EURO</name>
<dbReference type="SUPFAM" id="SSF51735">
    <property type="entry name" value="NAD(P)-binding Rossmann-fold domains"/>
    <property type="match status" value="1"/>
</dbReference>
<dbReference type="GeneID" id="89972760"/>
<dbReference type="InterPro" id="IPR002347">
    <property type="entry name" value="SDR_fam"/>
</dbReference>
<comment type="similarity">
    <text evidence="1">Belongs to the short-chain dehydrogenases/reductases (SDR) family.</text>
</comment>
<dbReference type="Proteomes" id="UP001358417">
    <property type="component" value="Unassembled WGS sequence"/>
</dbReference>
<comment type="caution">
    <text evidence="4">The sequence shown here is derived from an EMBL/GenBank/DDBJ whole genome shotgun (WGS) entry which is preliminary data.</text>
</comment>
<keyword evidence="5" id="KW-1185">Reference proteome</keyword>
<sequence>MSYFEIAESDIGPLNDKVTIITGASSGIGLATAQLFLSKGAIVYGADLQAPIATISDPKFSFTSLDVTSWPDLCALFQKAHAEQGRIDVLFANAGIYSREDYLSVRQGTDGQLEEPSKLTFQVNLSALANQVALAAHYMTTQQTPRGGCITLTASSTSYQRFDAPDYVASKHGVIGLMRGTSVHAKNNNLPLRINAVAPSWTRTGLVTVSQMQFENLGIISQPPEAVARSVALLASDETRSCQCIYSRGGEYVEVEEPMHATMLKQFRFTGLAEEDEREQVIDLIFGSGKELEVQ</sequence>
<dbReference type="PRINTS" id="PR00081">
    <property type="entry name" value="GDHRDH"/>
</dbReference>
<reference evidence="4 5" key="1">
    <citation type="submission" date="2023-08" db="EMBL/GenBank/DDBJ databases">
        <title>Black Yeasts Isolated from many extreme environments.</title>
        <authorList>
            <person name="Coleine C."/>
            <person name="Stajich J.E."/>
            <person name="Selbmann L."/>
        </authorList>
    </citation>
    <scope>NUCLEOTIDE SEQUENCE [LARGE SCALE GENOMIC DNA]</scope>
    <source>
        <strain evidence="4 5">CCFEE 5792</strain>
    </source>
</reference>
<protein>
    <submittedName>
        <fullName evidence="4">Uncharacterized protein</fullName>
    </submittedName>
</protein>
<dbReference type="InterPro" id="IPR036291">
    <property type="entry name" value="NAD(P)-bd_dom_sf"/>
</dbReference>
<keyword evidence="3" id="KW-0560">Oxidoreductase</keyword>
<dbReference type="RefSeq" id="XP_064710781.1">
    <property type="nucleotide sequence ID" value="XM_064848157.1"/>
</dbReference>
<evidence type="ECO:0000256" key="1">
    <source>
        <dbReference type="ARBA" id="ARBA00006484"/>
    </source>
</evidence>
<dbReference type="AlphaFoldDB" id="A0AAV9NQW2"/>
<dbReference type="InterPro" id="IPR020904">
    <property type="entry name" value="Sc_DH/Rdtase_CS"/>
</dbReference>
<dbReference type="PANTHER" id="PTHR43180:SF10">
    <property type="entry name" value="NAD(P)-BINDING PROTEIN"/>
    <property type="match status" value="1"/>
</dbReference>
<accession>A0AAV9NQW2</accession>
<organism evidence="4 5">
    <name type="scientific">Exophiala bonariae</name>
    <dbReference type="NCBI Taxonomy" id="1690606"/>
    <lineage>
        <taxon>Eukaryota</taxon>
        <taxon>Fungi</taxon>
        <taxon>Dikarya</taxon>
        <taxon>Ascomycota</taxon>
        <taxon>Pezizomycotina</taxon>
        <taxon>Eurotiomycetes</taxon>
        <taxon>Chaetothyriomycetidae</taxon>
        <taxon>Chaetothyriales</taxon>
        <taxon>Herpotrichiellaceae</taxon>
        <taxon>Exophiala</taxon>
    </lineage>
</organism>